<name>A0A0F9APD2_9ZZZZ</name>
<dbReference type="SUPFAM" id="SSF56655">
    <property type="entry name" value="Carbohydrate phosphatase"/>
    <property type="match status" value="1"/>
</dbReference>
<evidence type="ECO:0000256" key="5">
    <source>
        <dbReference type="ARBA" id="ARBA00022842"/>
    </source>
</evidence>
<comment type="similarity">
    <text evidence="2">Belongs to the inositol monophosphatase superfamily.</text>
</comment>
<dbReference type="Gene3D" id="3.30.540.10">
    <property type="entry name" value="Fructose-1,6-Bisphosphatase, subunit A, domain 1"/>
    <property type="match status" value="1"/>
</dbReference>
<proteinExistence type="inferred from homology"/>
<evidence type="ECO:0000313" key="7">
    <source>
        <dbReference type="EMBL" id="KKL11240.1"/>
    </source>
</evidence>
<evidence type="ECO:0000256" key="6">
    <source>
        <dbReference type="SAM" id="MobiDB-lite"/>
    </source>
</evidence>
<reference evidence="7" key="1">
    <citation type="journal article" date="2015" name="Nature">
        <title>Complex archaea that bridge the gap between prokaryotes and eukaryotes.</title>
        <authorList>
            <person name="Spang A."/>
            <person name="Saw J.H."/>
            <person name="Jorgensen S.L."/>
            <person name="Zaremba-Niedzwiedzka K."/>
            <person name="Martijn J."/>
            <person name="Lind A.E."/>
            <person name="van Eijk R."/>
            <person name="Schleper C."/>
            <person name="Guy L."/>
            <person name="Ettema T.J."/>
        </authorList>
    </citation>
    <scope>NUCLEOTIDE SEQUENCE</scope>
</reference>
<evidence type="ECO:0000256" key="1">
    <source>
        <dbReference type="ARBA" id="ARBA00001946"/>
    </source>
</evidence>
<dbReference type="GO" id="GO:0016791">
    <property type="term" value="F:phosphatase activity"/>
    <property type="evidence" value="ECO:0007669"/>
    <property type="project" value="UniProtKB-ARBA"/>
</dbReference>
<keyword evidence="3" id="KW-0479">Metal-binding</keyword>
<dbReference type="Pfam" id="PF00459">
    <property type="entry name" value="Inositol_P"/>
    <property type="match status" value="1"/>
</dbReference>
<comment type="caution">
    <text evidence="7">The sequence shown here is derived from an EMBL/GenBank/DDBJ whole genome shotgun (WGS) entry which is preliminary data.</text>
</comment>
<accession>A0A0F9APD2</accession>
<evidence type="ECO:0008006" key="8">
    <source>
        <dbReference type="Google" id="ProtNLM"/>
    </source>
</evidence>
<evidence type="ECO:0000256" key="4">
    <source>
        <dbReference type="ARBA" id="ARBA00022801"/>
    </source>
</evidence>
<sequence>MAGESARDLLELAVGLAEEAGKITLKYFHGRPHAETKADMTPVTVADREAEAYIRGAIESRFPDDGIIGEEFGETRAPARRRWYLGVTCFGRAGSPRRAGVSLSVRRSLPPTGP</sequence>
<protein>
    <recommendedName>
        <fullName evidence="8">Inositol monophosphatase</fullName>
    </recommendedName>
</protein>
<keyword evidence="4" id="KW-0378">Hydrolase</keyword>
<dbReference type="InterPro" id="IPR000760">
    <property type="entry name" value="Inositol_monophosphatase-like"/>
</dbReference>
<dbReference type="GO" id="GO:0046872">
    <property type="term" value="F:metal ion binding"/>
    <property type="evidence" value="ECO:0007669"/>
    <property type="project" value="UniProtKB-KW"/>
</dbReference>
<dbReference type="EMBL" id="LAZR01041737">
    <property type="protein sequence ID" value="KKL11240.1"/>
    <property type="molecule type" value="Genomic_DNA"/>
</dbReference>
<dbReference type="PANTHER" id="PTHR43200">
    <property type="entry name" value="PHOSPHATASE"/>
    <property type="match status" value="1"/>
</dbReference>
<feature type="region of interest" description="Disordered" evidence="6">
    <location>
        <begin position="93"/>
        <end position="114"/>
    </location>
</feature>
<gene>
    <name evidence="7" type="ORF">LCGC14_2547820</name>
</gene>
<comment type="cofactor">
    <cofactor evidence="1">
        <name>Mg(2+)</name>
        <dbReference type="ChEBI" id="CHEBI:18420"/>
    </cofactor>
</comment>
<dbReference type="AlphaFoldDB" id="A0A0F9APD2"/>
<dbReference type="PANTHER" id="PTHR43200:SF6">
    <property type="entry name" value="3'(2'),5'-BISPHOSPHATE NUCLEOTIDASE"/>
    <property type="match status" value="1"/>
</dbReference>
<evidence type="ECO:0000256" key="2">
    <source>
        <dbReference type="ARBA" id="ARBA00009759"/>
    </source>
</evidence>
<organism evidence="7">
    <name type="scientific">marine sediment metagenome</name>
    <dbReference type="NCBI Taxonomy" id="412755"/>
    <lineage>
        <taxon>unclassified sequences</taxon>
        <taxon>metagenomes</taxon>
        <taxon>ecological metagenomes</taxon>
    </lineage>
</organism>
<evidence type="ECO:0000256" key="3">
    <source>
        <dbReference type="ARBA" id="ARBA00022723"/>
    </source>
</evidence>
<dbReference type="InterPro" id="IPR051090">
    <property type="entry name" value="Inositol_monoP_superfamily"/>
</dbReference>
<dbReference type="GO" id="GO:0000105">
    <property type="term" value="P:L-histidine biosynthetic process"/>
    <property type="evidence" value="ECO:0007669"/>
    <property type="project" value="TreeGrafter"/>
</dbReference>
<keyword evidence="5" id="KW-0460">Magnesium</keyword>